<keyword evidence="3" id="KW-1185">Reference proteome</keyword>
<dbReference type="Proteomes" id="UP001174136">
    <property type="component" value="Unassembled WGS sequence"/>
</dbReference>
<reference evidence="2" key="1">
    <citation type="journal article" date="2023" name="Front. Mar. Sci.">
        <title>A new Merluccius polli reference genome to investigate the effects of global change in West African waters.</title>
        <authorList>
            <person name="Mateo J.L."/>
            <person name="Blanco-Fernandez C."/>
            <person name="Garcia-Vazquez E."/>
            <person name="Machado-Schiaffino G."/>
        </authorList>
    </citation>
    <scope>NUCLEOTIDE SEQUENCE</scope>
    <source>
        <strain evidence="2">C29</strain>
        <tissue evidence="2">Fin</tissue>
    </source>
</reference>
<name>A0AA47MG84_MERPO</name>
<organism evidence="2 3">
    <name type="scientific">Merluccius polli</name>
    <name type="common">Benguela hake</name>
    <name type="synonym">Merluccius cadenati</name>
    <dbReference type="NCBI Taxonomy" id="89951"/>
    <lineage>
        <taxon>Eukaryota</taxon>
        <taxon>Metazoa</taxon>
        <taxon>Chordata</taxon>
        <taxon>Craniata</taxon>
        <taxon>Vertebrata</taxon>
        <taxon>Euteleostomi</taxon>
        <taxon>Actinopterygii</taxon>
        <taxon>Neopterygii</taxon>
        <taxon>Teleostei</taxon>
        <taxon>Neoteleostei</taxon>
        <taxon>Acanthomorphata</taxon>
        <taxon>Zeiogadaria</taxon>
        <taxon>Gadariae</taxon>
        <taxon>Gadiformes</taxon>
        <taxon>Gadoidei</taxon>
        <taxon>Merlucciidae</taxon>
        <taxon>Merluccius</taxon>
    </lineage>
</organism>
<keyword evidence="1" id="KW-0472">Membrane</keyword>
<comment type="caution">
    <text evidence="2">The sequence shown here is derived from an EMBL/GenBank/DDBJ whole genome shotgun (WGS) entry which is preliminary data.</text>
</comment>
<accession>A0AA47MG84</accession>
<evidence type="ECO:0000256" key="1">
    <source>
        <dbReference type="SAM" id="Phobius"/>
    </source>
</evidence>
<evidence type="ECO:0000313" key="3">
    <source>
        <dbReference type="Proteomes" id="UP001174136"/>
    </source>
</evidence>
<evidence type="ECO:0000313" key="2">
    <source>
        <dbReference type="EMBL" id="KAK0139555.1"/>
    </source>
</evidence>
<proteinExistence type="predicted"/>
<dbReference type="AlphaFoldDB" id="A0AA47MG84"/>
<gene>
    <name evidence="2" type="ORF">N1851_023568</name>
</gene>
<keyword evidence="1" id="KW-1133">Transmembrane helix</keyword>
<dbReference type="EMBL" id="JAOPHQ010004339">
    <property type="protein sequence ID" value="KAK0139555.1"/>
    <property type="molecule type" value="Genomic_DNA"/>
</dbReference>
<keyword evidence="1" id="KW-0812">Transmembrane</keyword>
<protein>
    <submittedName>
        <fullName evidence="2">Uncharacterized protein</fullName>
    </submittedName>
</protein>
<feature type="transmembrane region" description="Helical" evidence="1">
    <location>
        <begin position="73"/>
        <end position="95"/>
    </location>
</feature>
<sequence length="113" mass="13042">MACCCHRKHMKRLWMGQRGFLPDRLHLNINPASSMQSIKLSGDTAKQEVRPYLGNRLILTQTHDPFFERPNNFGYTITHLVHFVVLMIFVCLIIIPIRHGKILETLSMIGEAL</sequence>